<dbReference type="AlphaFoldDB" id="A0A1U7HK86"/>
<gene>
    <name evidence="2" type="ORF">NIES1031_17145</name>
</gene>
<dbReference type="Proteomes" id="UP000185984">
    <property type="component" value="Unassembled WGS sequence"/>
</dbReference>
<comment type="caution">
    <text evidence="2">The sequence shown here is derived from an EMBL/GenBank/DDBJ whole genome shotgun (WGS) entry which is preliminary data.</text>
</comment>
<evidence type="ECO:0000313" key="3">
    <source>
        <dbReference type="Proteomes" id="UP000185984"/>
    </source>
</evidence>
<keyword evidence="1" id="KW-0812">Transmembrane</keyword>
<name>A0A1U7HK86_9CHRO</name>
<proteinExistence type="predicted"/>
<reference evidence="2 3" key="1">
    <citation type="submission" date="2016-11" db="EMBL/GenBank/DDBJ databases">
        <title>Draft Genome Sequences of Nine Cyanobacterial Strains from Diverse Habitats.</title>
        <authorList>
            <person name="Zhu T."/>
            <person name="Hou S."/>
            <person name="Lu X."/>
            <person name="Hess W.R."/>
        </authorList>
    </citation>
    <scope>NUCLEOTIDE SEQUENCE [LARGE SCALE GENOMIC DNA]</scope>
    <source>
        <strain evidence="2 3">5.2 s.c.1</strain>
    </source>
</reference>
<feature type="transmembrane region" description="Helical" evidence="1">
    <location>
        <begin position="12"/>
        <end position="30"/>
    </location>
</feature>
<dbReference type="EMBL" id="MRCC01000014">
    <property type="protein sequence ID" value="OKH24010.1"/>
    <property type="molecule type" value="Genomic_DNA"/>
</dbReference>
<accession>A0A1U7HK86</accession>
<dbReference type="RefSeq" id="WP_073550720.1">
    <property type="nucleotide sequence ID" value="NZ_CAWMVK010000006.1"/>
</dbReference>
<organism evidence="2 3">
    <name type="scientific">Chroogloeocystis siderophila 5.2 s.c.1</name>
    <dbReference type="NCBI Taxonomy" id="247279"/>
    <lineage>
        <taxon>Bacteria</taxon>
        <taxon>Bacillati</taxon>
        <taxon>Cyanobacteriota</taxon>
        <taxon>Cyanophyceae</taxon>
        <taxon>Oscillatoriophycideae</taxon>
        <taxon>Chroococcales</taxon>
        <taxon>Chroococcaceae</taxon>
        <taxon>Chroogloeocystis</taxon>
    </lineage>
</organism>
<evidence type="ECO:0000313" key="2">
    <source>
        <dbReference type="EMBL" id="OKH24010.1"/>
    </source>
</evidence>
<sequence>MKQLEKNWLEWIVFAISLVLVVSTLGYLVYDGANTGSSPPNFEFQLGQPQPQQNYFVVPVSVTNQGDETAEGVLVEVVLESNGTDQETAEFEIAFLPRQSTREGWVTFRTDPRTVDQMSARVMGFSKP</sequence>
<evidence type="ECO:0008006" key="4">
    <source>
        <dbReference type="Google" id="ProtNLM"/>
    </source>
</evidence>
<keyword evidence="1" id="KW-0472">Membrane</keyword>
<dbReference type="STRING" id="247279.NIES1031_17145"/>
<dbReference type="OrthoDB" id="424854at2"/>
<evidence type="ECO:0000256" key="1">
    <source>
        <dbReference type="SAM" id="Phobius"/>
    </source>
</evidence>
<keyword evidence="1" id="KW-1133">Transmembrane helix</keyword>
<keyword evidence="3" id="KW-1185">Reference proteome</keyword>
<protein>
    <recommendedName>
        <fullName evidence="4">TIGR02588 family protein</fullName>
    </recommendedName>
</protein>